<comment type="caution">
    <text evidence="2">The sequence shown here is derived from an EMBL/GenBank/DDBJ whole genome shotgun (WGS) entry which is preliminary data.</text>
</comment>
<feature type="chain" id="PRO_5040325275" description="SMP-30/Gluconolactonase/LRE-like region domain-containing protein" evidence="1">
    <location>
        <begin position="27"/>
        <end position="328"/>
    </location>
</feature>
<dbReference type="SUPFAM" id="SSF63829">
    <property type="entry name" value="Calcium-dependent phosphotriesterase"/>
    <property type="match status" value="1"/>
</dbReference>
<organism evidence="2 3">
    <name type="scientific">Patellaria atrata CBS 101060</name>
    <dbReference type="NCBI Taxonomy" id="1346257"/>
    <lineage>
        <taxon>Eukaryota</taxon>
        <taxon>Fungi</taxon>
        <taxon>Dikarya</taxon>
        <taxon>Ascomycota</taxon>
        <taxon>Pezizomycotina</taxon>
        <taxon>Dothideomycetes</taxon>
        <taxon>Dothideomycetes incertae sedis</taxon>
        <taxon>Patellariales</taxon>
        <taxon>Patellariaceae</taxon>
        <taxon>Patellaria</taxon>
    </lineage>
</organism>
<dbReference type="InterPro" id="IPR052998">
    <property type="entry name" value="Hetero-Diels-Alderase-like"/>
</dbReference>
<protein>
    <recommendedName>
        <fullName evidence="4">SMP-30/Gluconolactonase/LRE-like region domain-containing protein</fullName>
    </recommendedName>
</protein>
<reference evidence="2" key="1">
    <citation type="journal article" date="2020" name="Stud. Mycol.">
        <title>101 Dothideomycetes genomes: a test case for predicting lifestyles and emergence of pathogens.</title>
        <authorList>
            <person name="Haridas S."/>
            <person name="Albert R."/>
            <person name="Binder M."/>
            <person name="Bloem J."/>
            <person name="Labutti K."/>
            <person name="Salamov A."/>
            <person name="Andreopoulos B."/>
            <person name="Baker S."/>
            <person name="Barry K."/>
            <person name="Bills G."/>
            <person name="Bluhm B."/>
            <person name="Cannon C."/>
            <person name="Castanera R."/>
            <person name="Culley D."/>
            <person name="Daum C."/>
            <person name="Ezra D."/>
            <person name="Gonzalez J."/>
            <person name="Henrissat B."/>
            <person name="Kuo A."/>
            <person name="Liang C."/>
            <person name="Lipzen A."/>
            <person name="Lutzoni F."/>
            <person name="Magnuson J."/>
            <person name="Mondo S."/>
            <person name="Nolan M."/>
            <person name="Ohm R."/>
            <person name="Pangilinan J."/>
            <person name="Park H.-J."/>
            <person name="Ramirez L."/>
            <person name="Alfaro M."/>
            <person name="Sun H."/>
            <person name="Tritt A."/>
            <person name="Yoshinaga Y."/>
            <person name="Zwiers L.-H."/>
            <person name="Turgeon B."/>
            <person name="Goodwin S."/>
            <person name="Spatafora J."/>
            <person name="Crous P."/>
            <person name="Grigoriev I."/>
        </authorList>
    </citation>
    <scope>NUCLEOTIDE SEQUENCE</scope>
    <source>
        <strain evidence="2">CBS 101060</strain>
    </source>
</reference>
<keyword evidence="1" id="KW-0732">Signal</keyword>
<feature type="signal peptide" evidence="1">
    <location>
        <begin position="1"/>
        <end position="26"/>
    </location>
</feature>
<dbReference type="PANTHER" id="PTHR42060">
    <property type="entry name" value="NHL REPEAT-CONTAINING PROTEIN-RELATED"/>
    <property type="match status" value="1"/>
</dbReference>
<proteinExistence type="predicted"/>
<dbReference type="OrthoDB" id="9977941at2759"/>
<evidence type="ECO:0000313" key="3">
    <source>
        <dbReference type="Proteomes" id="UP000799429"/>
    </source>
</evidence>
<accession>A0A9P4SDP6</accession>
<dbReference type="PANTHER" id="PTHR42060:SF3">
    <property type="entry name" value="SMP-30_GLUCONOLACTONASE_LRE-LIKE REGION DOMAIN-CONTAINING PROTEIN"/>
    <property type="match status" value="1"/>
</dbReference>
<name>A0A9P4SDP6_9PEZI</name>
<sequence length="328" mass="35817">MLFDIPFPKALTTLLYLLIFLPRISGIALPYSRAGKPAISPIYEFPNGTWVENIAVRSNGNLLVSLISTPELWEIDPFGPDRPKLLHEFPERHGLFGIIELSPDIFAVITGVFDLSDVSYTPGSSAVWKVVIKHGKKVSVEKITDVPEAGLLNGMTLVLKNPPTVLMSDSDLGSIWRLNTETKEYAQVLSDETMTWPPDVPSPIGINGVRKLNDYVYYVNFVKGLFCRVKVRKDGTAKGPYEVITDELSFPDDFALMQDGTAYIAGNPSNSVFRVTPGGEVTTIAGGANSTLFASTTSAAFGRTRKDRGTLYAVTGEGNVIGLEVKRL</sequence>
<dbReference type="InterPro" id="IPR011042">
    <property type="entry name" value="6-blade_b-propeller_TolB-like"/>
</dbReference>
<dbReference type="Gene3D" id="2.120.10.30">
    <property type="entry name" value="TolB, C-terminal domain"/>
    <property type="match status" value="1"/>
</dbReference>
<dbReference type="AlphaFoldDB" id="A0A9P4SDP6"/>
<evidence type="ECO:0000256" key="1">
    <source>
        <dbReference type="SAM" id="SignalP"/>
    </source>
</evidence>
<dbReference type="Proteomes" id="UP000799429">
    <property type="component" value="Unassembled WGS sequence"/>
</dbReference>
<evidence type="ECO:0000313" key="2">
    <source>
        <dbReference type="EMBL" id="KAF2840700.1"/>
    </source>
</evidence>
<keyword evidence="3" id="KW-1185">Reference proteome</keyword>
<dbReference type="EMBL" id="MU006092">
    <property type="protein sequence ID" value="KAF2840700.1"/>
    <property type="molecule type" value="Genomic_DNA"/>
</dbReference>
<evidence type="ECO:0008006" key="4">
    <source>
        <dbReference type="Google" id="ProtNLM"/>
    </source>
</evidence>
<gene>
    <name evidence="2" type="ORF">M501DRAFT_1001709</name>
</gene>